<evidence type="ECO:0000313" key="4">
    <source>
        <dbReference type="Proteomes" id="UP000325002"/>
    </source>
</evidence>
<dbReference type="Gene3D" id="3.10.450.530">
    <property type="entry name" value="Ribonuclease toxin, BrnT, of type II toxin-antitoxin system"/>
    <property type="match status" value="1"/>
</dbReference>
<dbReference type="InterPro" id="IPR007460">
    <property type="entry name" value="BrnT_toxin"/>
</dbReference>
<dbReference type="Proteomes" id="UP000324574">
    <property type="component" value="Unassembled WGS sequence"/>
</dbReference>
<evidence type="ECO:0000313" key="2">
    <source>
        <dbReference type="EMBL" id="TXJ45751.1"/>
    </source>
</evidence>
<accession>A0A5C8F9G9</accession>
<dbReference type="AlphaFoldDB" id="A0A5C8F9G9"/>
<reference evidence="2" key="2">
    <citation type="submission" date="2019-01" db="EMBL/GenBank/DDBJ databases">
        <authorList>
            <person name="Thorell K."/>
        </authorList>
    </citation>
    <scope>NUCLEOTIDE SEQUENCE</scope>
    <source>
        <strain evidence="2">PC3714II</strain>
        <strain evidence="1">PC3997IV</strain>
    </source>
</reference>
<name>A0A5C8F9G9_9SPIR</name>
<dbReference type="RefSeq" id="WP_147526349.1">
    <property type="nucleotide sequence ID" value="NZ_SAYD01000021.1"/>
</dbReference>
<comment type="caution">
    <text evidence="2">The sequence shown here is derived from an EMBL/GenBank/DDBJ whole genome shotgun (WGS) entry which is preliminary data.</text>
</comment>
<organism evidence="2 3">
    <name type="scientific">Brachyspira aalborgi</name>
    <dbReference type="NCBI Taxonomy" id="29522"/>
    <lineage>
        <taxon>Bacteria</taxon>
        <taxon>Pseudomonadati</taxon>
        <taxon>Spirochaetota</taxon>
        <taxon>Spirochaetia</taxon>
        <taxon>Brachyspirales</taxon>
        <taxon>Brachyspiraceae</taxon>
        <taxon>Brachyspira</taxon>
    </lineage>
</organism>
<dbReference type="Pfam" id="PF04365">
    <property type="entry name" value="BrnT_toxin"/>
    <property type="match status" value="1"/>
</dbReference>
<dbReference type="EMBL" id="SAYG01000006">
    <property type="protein sequence ID" value="TXJ45751.1"/>
    <property type="molecule type" value="Genomic_DNA"/>
</dbReference>
<evidence type="ECO:0000313" key="1">
    <source>
        <dbReference type="EMBL" id="TXJ36861.1"/>
    </source>
</evidence>
<sequence length="103" mass="12365">MTKFEWDYKKDIINRKKHNISFKDAVLVFSDKNAITRKDNEHSINEDRFITIGRIKGFYIIVVIYTDRTKNNANEETIRIISSRYATKKEIKQYIDFNSRRGK</sequence>
<evidence type="ECO:0000313" key="3">
    <source>
        <dbReference type="Proteomes" id="UP000324574"/>
    </source>
</evidence>
<dbReference type="EMBL" id="SAYD01000021">
    <property type="protein sequence ID" value="TXJ36861.1"/>
    <property type="molecule type" value="Genomic_DNA"/>
</dbReference>
<dbReference type="Proteomes" id="UP000325002">
    <property type="component" value="Unassembled WGS sequence"/>
</dbReference>
<proteinExistence type="predicted"/>
<gene>
    <name evidence="2" type="ORF">EPJ70_05050</name>
    <name evidence="1" type="ORF">EPJ81_11065</name>
</gene>
<reference evidence="3 4" key="1">
    <citation type="journal article" date="1992" name="Lakartidningen">
        <title>[Penicillin V and not amoxicillin is the first choice preparation in acute otitis].</title>
        <authorList>
            <person name="Kamme C."/>
            <person name="Lundgren K."/>
            <person name="Prellner K."/>
        </authorList>
    </citation>
    <scope>NUCLEOTIDE SEQUENCE [LARGE SCALE GENOMIC DNA]</scope>
    <source>
        <strain evidence="2 3">PC3714II</strain>
        <strain evidence="1 4">PC3997IV</strain>
    </source>
</reference>
<protein>
    <submittedName>
        <fullName evidence="2">BrnT family toxin</fullName>
    </submittedName>
</protein>
<dbReference type="InterPro" id="IPR038573">
    <property type="entry name" value="BrnT_sf"/>
</dbReference>